<sequence length="796" mass="88285">MKNLTIAVRSLFRKGRHNGIKILSLGVGLAMGLVLIAKVCFELSYDDFYPDGERIYQIRANMEMGEKKMEDSDMVSGGIAPAMKLEVPGVEAATRGYPLGNLVFFMSDKNKYKANFLMVDDCFFDVLPLRVISGNVKQILSSPLSVLISESLAERIGEGKDVTGMSFELAAYPGRLITISGVFEDVPENSHLKYDVLLSLPSFKEMIGWSNENEWFGGDAYKAYIKVQPGVDQETLEAEMAKMLDRHVPSARLKEMGLTYSLSLKPLKEVYATSSAVKGMAVMLSLIAFAILFAALMNYILLMVSSLVVRSKDVAVRKCYGASGKNISEMIFSETFMNLLVSLVVSTLLILAFREMVEELLKASLGALFTWQSVLLLAGVCLLVFLLAGLFPSYLFSRISVAVAFRSYIESRRMWKKGLLFIQFVAVGFLLTLLAIIGLQYHRMVTDDPGYSYDKVLYSNLSGADGSEVQMVMNELRKLPEVEAVASSDALPVYGGYGGNMIYRDNSDEVALHIKDMGYIDAEYMPLMDIKLIEGKAFDRSYSDSARIMMVSQVTAEKLALVQGWKDGVVGKRLRISEHSDPNDPNGFEIIGVYDEVRVGAIKSEIISPTVWFYSSMPGNVISIKLHANPTVENMKLVEKTIQGLLPDKDISINSYEASIINLYSASRLFRNAVMLGGLMTFLITLIGLIGYIADETTRRSKEIAIRKVNGATIRDILMIISKDVLYMAVPAVIFGVVGSYIMGEDWLQQFSEKIPLSMFIFIGSALAIWLLVLATVVLRTWRIANDNPVNSLKSE</sequence>
<feature type="transmembrane region" description="Helical" evidence="6">
    <location>
        <begin position="418"/>
        <end position="439"/>
    </location>
</feature>
<feature type="transmembrane region" description="Helical" evidence="6">
    <location>
        <begin position="725"/>
        <end position="743"/>
    </location>
</feature>
<evidence type="ECO:0000256" key="3">
    <source>
        <dbReference type="ARBA" id="ARBA00022692"/>
    </source>
</evidence>
<dbReference type="RefSeq" id="WP_186929905.1">
    <property type="nucleotide sequence ID" value="NZ_JACOOJ010000016.1"/>
</dbReference>
<evidence type="ECO:0000256" key="4">
    <source>
        <dbReference type="ARBA" id="ARBA00022989"/>
    </source>
</evidence>
<keyword evidence="5 6" id="KW-0472">Membrane</keyword>
<comment type="subcellular location">
    <subcellularLocation>
        <location evidence="1">Cell membrane</location>
        <topology evidence="1">Multi-pass membrane protein</topology>
    </subcellularLocation>
</comment>
<evidence type="ECO:0000313" key="10">
    <source>
        <dbReference type="Proteomes" id="UP000651475"/>
    </source>
</evidence>
<keyword evidence="10" id="KW-1185">Reference proteome</keyword>
<dbReference type="EMBL" id="JACOOJ010000016">
    <property type="protein sequence ID" value="MBC5633161.1"/>
    <property type="molecule type" value="Genomic_DNA"/>
</dbReference>
<feature type="transmembrane region" description="Helical" evidence="6">
    <location>
        <begin position="282"/>
        <end position="309"/>
    </location>
</feature>
<dbReference type="PANTHER" id="PTHR30572:SF18">
    <property type="entry name" value="ABC-TYPE MACROLIDE FAMILY EXPORT SYSTEM PERMEASE COMPONENT 2"/>
    <property type="match status" value="1"/>
</dbReference>
<accession>A0ABR7DP03</accession>
<protein>
    <submittedName>
        <fullName evidence="9">ABC transporter permease</fullName>
    </submittedName>
</protein>
<feature type="domain" description="ABC3 transporter permease C-terminal" evidence="7">
    <location>
        <begin position="678"/>
        <end position="789"/>
    </location>
</feature>
<evidence type="ECO:0000256" key="6">
    <source>
        <dbReference type="SAM" id="Phobius"/>
    </source>
</evidence>
<dbReference type="Pfam" id="PF12704">
    <property type="entry name" value="MacB_PCD"/>
    <property type="match status" value="2"/>
</dbReference>
<feature type="domain" description="ABC3 transporter permease C-terminal" evidence="7">
    <location>
        <begin position="286"/>
        <end position="400"/>
    </location>
</feature>
<evidence type="ECO:0000256" key="2">
    <source>
        <dbReference type="ARBA" id="ARBA00022475"/>
    </source>
</evidence>
<evidence type="ECO:0000259" key="8">
    <source>
        <dbReference type="Pfam" id="PF12704"/>
    </source>
</evidence>
<feature type="transmembrane region" description="Helical" evidence="6">
    <location>
        <begin position="373"/>
        <end position="397"/>
    </location>
</feature>
<evidence type="ECO:0000259" key="7">
    <source>
        <dbReference type="Pfam" id="PF02687"/>
    </source>
</evidence>
<keyword evidence="4 6" id="KW-1133">Transmembrane helix</keyword>
<dbReference type="PANTHER" id="PTHR30572">
    <property type="entry name" value="MEMBRANE COMPONENT OF TRANSPORTER-RELATED"/>
    <property type="match status" value="1"/>
</dbReference>
<dbReference type="InterPro" id="IPR025857">
    <property type="entry name" value="MacB_PCD"/>
</dbReference>
<feature type="transmembrane region" description="Helical" evidence="6">
    <location>
        <begin position="20"/>
        <end position="37"/>
    </location>
</feature>
<comment type="caution">
    <text evidence="9">The sequence shown here is derived from an EMBL/GenBank/DDBJ whole genome shotgun (WGS) entry which is preliminary data.</text>
</comment>
<keyword evidence="2" id="KW-1003">Cell membrane</keyword>
<name>A0ABR7DP03_9BACT</name>
<gene>
    <name evidence="9" type="ORF">H8S65_10325</name>
</gene>
<evidence type="ECO:0000256" key="5">
    <source>
        <dbReference type="ARBA" id="ARBA00023136"/>
    </source>
</evidence>
<proteinExistence type="predicted"/>
<organism evidence="9 10">
    <name type="scientific">Parabacteroides hominis</name>
    <dbReference type="NCBI Taxonomy" id="2763057"/>
    <lineage>
        <taxon>Bacteria</taxon>
        <taxon>Pseudomonadati</taxon>
        <taxon>Bacteroidota</taxon>
        <taxon>Bacteroidia</taxon>
        <taxon>Bacteroidales</taxon>
        <taxon>Tannerellaceae</taxon>
        <taxon>Parabacteroides</taxon>
    </lineage>
</organism>
<dbReference type="InterPro" id="IPR050250">
    <property type="entry name" value="Macrolide_Exporter_MacB"/>
</dbReference>
<dbReference type="InterPro" id="IPR003838">
    <property type="entry name" value="ABC3_permease_C"/>
</dbReference>
<evidence type="ECO:0000256" key="1">
    <source>
        <dbReference type="ARBA" id="ARBA00004651"/>
    </source>
</evidence>
<dbReference type="Pfam" id="PF02687">
    <property type="entry name" value="FtsX"/>
    <property type="match status" value="2"/>
</dbReference>
<feature type="domain" description="MacB-like periplasmic core" evidence="8">
    <location>
        <begin position="475"/>
        <end position="617"/>
    </location>
</feature>
<evidence type="ECO:0000313" key="9">
    <source>
        <dbReference type="EMBL" id="MBC5633161.1"/>
    </source>
</evidence>
<dbReference type="Proteomes" id="UP000651475">
    <property type="component" value="Unassembled WGS sequence"/>
</dbReference>
<feature type="transmembrane region" description="Helical" evidence="6">
    <location>
        <begin position="673"/>
        <end position="694"/>
    </location>
</feature>
<feature type="transmembrane region" description="Helical" evidence="6">
    <location>
        <begin position="755"/>
        <end position="779"/>
    </location>
</feature>
<reference evidence="9 10" key="1">
    <citation type="submission" date="2020-08" db="EMBL/GenBank/DDBJ databases">
        <title>Genome public.</title>
        <authorList>
            <person name="Liu C."/>
            <person name="Sun Q."/>
        </authorList>
    </citation>
    <scope>NUCLEOTIDE SEQUENCE [LARGE SCALE GENOMIC DNA]</scope>
    <source>
        <strain evidence="9 10">NSJ-79</strain>
    </source>
</reference>
<feature type="transmembrane region" description="Helical" evidence="6">
    <location>
        <begin position="330"/>
        <end position="353"/>
    </location>
</feature>
<keyword evidence="3 6" id="KW-0812">Transmembrane</keyword>
<feature type="domain" description="MacB-like periplasmic core" evidence="8">
    <location>
        <begin position="24"/>
        <end position="241"/>
    </location>
</feature>